<dbReference type="SUPFAM" id="SSF53850">
    <property type="entry name" value="Periplasmic binding protein-like II"/>
    <property type="match status" value="1"/>
</dbReference>
<dbReference type="Pfam" id="PF03466">
    <property type="entry name" value="LysR_substrate"/>
    <property type="match status" value="1"/>
</dbReference>
<accession>A0A1I1KM58</accession>
<evidence type="ECO:0000313" key="6">
    <source>
        <dbReference type="EMBL" id="SFC61869.1"/>
    </source>
</evidence>
<reference evidence="6 7" key="1">
    <citation type="submission" date="2016-10" db="EMBL/GenBank/DDBJ databases">
        <authorList>
            <person name="de Groot N.N."/>
        </authorList>
    </citation>
    <scope>NUCLEOTIDE SEQUENCE [LARGE SCALE GENOMIC DNA]</scope>
    <source>
        <strain evidence="6 7">DSM 6059</strain>
    </source>
</reference>
<keyword evidence="4" id="KW-0804">Transcription</keyword>
<dbReference type="PANTHER" id="PTHR30537">
    <property type="entry name" value="HTH-TYPE TRANSCRIPTIONAL REGULATOR"/>
    <property type="match status" value="1"/>
</dbReference>
<dbReference type="Proteomes" id="UP000198862">
    <property type="component" value="Unassembled WGS sequence"/>
</dbReference>
<dbReference type="InterPro" id="IPR005119">
    <property type="entry name" value="LysR_subst-bd"/>
</dbReference>
<evidence type="ECO:0000256" key="1">
    <source>
        <dbReference type="ARBA" id="ARBA00009437"/>
    </source>
</evidence>
<organism evidence="6 7">
    <name type="scientific">Pseudoalteromonas denitrificans DSM 6059</name>
    <dbReference type="NCBI Taxonomy" id="1123010"/>
    <lineage>
        <taxon>Bacteria</taxon>
        <taxon>Pseudomonadati</taxon>
        <taxon>Pseudomonadota</taxon>
        <taxon>Gammaproteobacteria</taxon>
        <taxon>Alteromonadales</taxon>
        <taxon>Pseudoalteromonadaceae</taxon>
        <taxon>Pseudoalteromonas</taxon>
    </lineage>
</organism>
<gene>
    <name evidence="6" type="ORF">SAMN02745724_02122</name>
</gene>
<keyword evidence="7" id="KW-1185">Reference proteome</keyword>
<dbReference type="InterPro" id="IPR036388">
    <property type="entry name" value="WH-like_DNA-bd_sf"/>
</dbReference>
<dbReference type="EMBL" id="FOLO01000013">
    <property type="protein sequence ID" value="SFC61869.1"/>
    <property type="molecule type" value="Genomic_DNA"/>
</dbReference>
<dbReference type="RefSeq" id="WP_091983469.1">
    <property type="nucleotide sequence ID" value="NZ_FOLO01000013.1"/>
</dbReference>
<protein>
    <submittedName>
        <fullName evidence="6">LysR family transcriptional regulator, glycine cleavage system transcriptional activator</fullName>
    </submittedName>
</protein>
<dbReference type="PROSITE" id="PS50931">
    <property type="entry name" value="HTH_LYSR"/>
    <property type="match status" value="1"/>
</dbReference>
<evidence type="ECO:0000256" key="2">
    <source>
        <dbReference type="ARBA" id="ARBA00023015"/>
    </source>
</evidence>
<dbReference type="InterPro" id="IPR058163">
    <property type="entry name" value="LysR-type_TF_proteobact-type"/>
</dbReference>
<keyword evidence="3" id="KW-0238">DNA-binding</keyword>
<dbReference type="Gene3D" id="1.10.10.10">
    <property type="entry name" value="Winged helix-like DNA-binding domain superfamily/Winged helix DNA-binding domain"/>
    <property type="match status" value="1"/>
</dbReference>
<dbReference type="GO" id="GO:0043565">
    <property type="term" value="F:sequence-specific DNA binding"/>
    <property type="evidence" value="ECO:0007669"/>
    <property type="project" value="TreeGrafter"/>
</dbReference>
<feature type="domain" description="HTH lysR-type" evidence="5">
    <location>
        <begin position="5"/>
        <end position="62"/>
    </location>
</feature>
<dbReference type="InterPro" id="IPR036390">
    <property type="entry name" value="WH_DNA-bd_sf"/>
</dbReference>
<keyword evidence="2" id="KW-0805">Transcription regulation</keyword>
<evidence type="ECO:0000259" key="5">
    <source>
        <dbReference type="PROSITE" id="PS50931"/>
    </source>
</evidence>
<dbReference type="STRING" id="1123010.SAMN02745724_02122"/>
<dbReference type="CDD" id="cd08432">
    <property type="entry name" value="PBP2_GcdR_TrpI_HvrB_AmpR_like"/>
    <property type="match status" value="1"/>
</dbReference>
<dbReference type="SUPFAM" id="SSF46785">
    <property type="entry name" value="Winged helix' DNA-binding domain"/>
    <property type="match status" value="1"/>
</dbReference>
<dbReference type="OrthoDB" id="5877876at2"/>
<evidence type="ECO:0000256" key="3">
    <source>
        <dbReference type="ARBA" id="ARBA00023125"/>
    </source>
</evidence>
<dbReference type="Gene3D" id="3.40.190.10">
    <property type="entry name" value="Periplasmic binding protein-like II"/>
    <property type="match status" value="2"/>
</dbReference>
<sequence>MRKLPPLNALKVFEATARLGSAQKASEELHVTHGAISRHVKQLESWLGITLFDRSQRSLKLNTLGKSYIQTISAALDLIQEGTINIQNIKSSNTLGLATTHSFASKWLMEKLPDFYKRHSDIEVWLSLDQQLINLQQSNIDIGIRMGAGPWPDLHCIALMKDKLITVCSPLLLNQNNKLETPKDLAKQTLLHDQDPTTQWSRWFKDNQVLNIDPTKGPRFSSSDILLRAAMSGQGIALVSEKLAQEDIKQGRLIQLFEASVDLGDYHWLVIPKNKLEHINIIKFLCWIKSIKS</sequence>
<dbReference type="PANTHER" id="PTHR30537:SF74">
    <property type="entry name" value="HTH-TYPE TRANSCRIPTIONAL REGULATOR TRPI"/>
    <property type="match status" value="1"/>
</dbReference>
<evidence type="ECO:0000256" key="4">
    <source>
        <dbReference type="ARBA" id="ARBA00023163"/>
    </source>
</evidence>
<dbReference type="GO" id="GO:0003700">
    <property type="term" value="F:DNA-binding transcription factor activity"/>
    <property type="evidence" value="ECO:0007669"/>
    <property type="project" value="InterPro"/>
</dbReference>
<name>A0A1I1KM58_9GAMM</name>
<dbReference type="FunFam" id="3.40.190.10:FF:000017">
    <property type="entry name" value="Glycine cleavage system transcriptional activator"/>
    <property type="match status" value="1"/>
</dbReference>
<dbReference type="Pfam" id="PF00126">
    <property type="entry name" value="HTH_1"/>
    <property type="match status" value="1"/>
</dbReference>
<proteinExistence type="inferred from homology"/>
<dbReference type="InterPro" id="IPR000847">
    <property type="entry name" value="LysR_HTH_N"/>
</dbReference>
<dbReference type="AlphaFoldDB" id="A0A1I1KM58"/>
<comment type="similarity">
    <text evidence="1">Belongs to the LysR transcriptional regulatory family.</text>
</comment>
<dbReference type="GO" id="GO:0006351">
    <property type="term" value="P:DNA-templated transcription"/>
    <property type="evidence" value="ECO:0007669"/>
    <property type="project" value="TreeGrafter"/>
</dbReference>
<dbReference type="NCBIfam" id="NF008352">
    <property type="entry name" value="PRK11139.1"/>
    <property type="match status" value="1"/>
</dbReference>
<evidence type="ECO:0000313" key="7">
    <source>
        <dbReference type="Proteomes" id="UP000198862"/>
    </source>
</evidence>
<dbReference type="PRINTS" id="PR00039">
    <property type="entry name" value="HTHLYSR"/>
</dbReference>